<dbReference type="InterPro" id="IPR029058">
    <property type="entry name" value="AB_hydrolase_fold"/>
</dbReference>
<dbReference type="STRING" id="574651.SAMN04487968_102143"/>
<dbReference type="SUPFAM" id="SSF53474">
    <property type="entry name" value="alpha/beta-Hydrolases"/>
    <property type="match status" value="1"/>
</dbReference>
<evidence type="ECO:0000256" key="1">
    <source>
        <dbReference type="ARBA" id="ARBA00010515"/>
    </source>
</evidence>
<comment type="similarity">
    <text evidence="1">Belongs to the 'GDXG' lipolytic enzyme family.</text>
</comment>
<accession>A0A1I1EM89</accession>
<gene>
    <name evidence="4" type="ORF">SAMN04487968_102143</name>
</gene>
<dbReference type="Gene3D" id="3.40.50.1820">
    <property type="entry name" value="alpha/beta hydrolase"/>
    <property type="match status" value="1"/>
</dbReference>
<sequence>MTVAPAGVSDPPVSFTSVSLLSTPSSLVRSTLASLVGSAERVALATALVLPEPVQRRLAGRPVVVDGQTLATDTQLMLRLAKVAGPAIESLPIDKGRTVLVHQSRMAGGEQPIGRVETLRAAGHDVRLYTPTAVCASVEPGPLLVFFHGGGFIYGDLDSHDAAVRFLAEESGVRVLAVDYRLAPEAPFPAAYEDAVEVFQWVRDNAGAVGADPDRIGVGGDSAGGNLATGVALAVTDACAFQLLIYPVTQFDEQTGSRRRFRTGYFLTSDFIDLAGSSYVPAGTDPRDPRLSPLHADVPARVAPAFVATAGFDPLRDEGEAYAAKLAAAGVQVETWRYPDQIHGFFNVLLARSSRAAAADLAVALRKGLGA</sequence>
<name>A0A1I1EM89_9ACTN</name>
<dbReference type="EMBL" id="FOLB01000002">
    <property type="protein sequence ID" value="SFB88214.1"/>
    <property type="molecule type" value="Genomic_DNA"/>
</dbReference>
<evidence type="ECO:0000256" key="2">
    <source>
        <dbReference type="ARBA" id="ARBA00022801"/>
    </source>
</evidence>
<protein>
    <submittedName>
        <fullName evidence="4">Acetyl esterase</fullName>
    </submittedName>
</protein>
<feature type="domain" description="Alpha/beta hydrolase fold-3" evidence="3">
    <location>
        <begin position="144"/>
        <end position="346"/>
    </location>
</feature>
<dbReference type="GO" id="GO:0016787">
    <property type="term" value="F:hydrolase activity"/>
    <property type="evidence" value="ECO:0007669"/>
    <property type="project" value="UniProtKB-KW"/>
</dbReference>
<dbReference type="OrthoDB" id="3181909at2"/>
<dbReference type="InterPro" id="IPR013094">
    <property type="entry name" value="AB_hydrolase_3"/>
</dbReference>
<dbReference type="PROSITE" id="PS01173">
    <property type="entry name" value="LIPASE_GDXG_HIS"/>
    <property type="match status" value="1"/>
</dbReference>
<proteinExistence type="inferred from homology"/>
<evidence type="ECO:0000259" key="3">
    <source>
        <dbReference type="Pfam" id="PF07859"/>
    </source>
</evidence>
<dbReference type="AlphaFoldDB" id="A0A1I1EM89"/>
<dbReference type="Proteomes" id="UP000198832">
    <property type="component" value="Unassembled WGS sequence"/>
</dbReference>
<keyword evidence="2" id="KW-0378">Hydrolase</keyword>
<dbReference type="Pfam" id="PF07859">
    <property type="entry name" value="Abhydrolase_3"/>
    <property type="match status" value="1"/>
</dbReference>
<keyword evidence="5" id="KW-1185">Reference proteome</keyword>
<reference evidence="4 5" key="1">
    <citation type="submission" date="2016-10" db="EMBL/GenBank/DDBJ databases">
        <authorList>
            <person name="de Groot N.N."/>
        </authorList>
    </citation>
    <scope>NUCLEOTIDE SEQUENCE [LARGE SCALE GENOMIC DNA]</scope>
    <source>
        <strain evidence="4 5">CGMCC 1.7056</strain>
    </source>
</reference>
<dbReference type="InterPro" id="IPR050300">
    <property type="entry name" value="GDXG_lipolytic_enzyme"/>
</dbReference>
<evidence type="ECO:0000313" key="5">
    <source>
        <dbReference type="Proteomes" id="UP000198832"/>
    </source>
</evidence>
<organism evidence="4 5">
    <name type="scientific">Nocardioides terrae</name>
    <dbReference type="NCBI Taxonomy" id="574651"/>
    <lineage>
        <taxon>Bacteria</taxon>
        <taxon>Bacillati</taxon>
        <taxon>Actinomycetota</taxon>
        <taxon>Actinomycetes</taxon>
        <taxon>Propionibacteriales</taxon>
        <taxon>Nocardioidaceae</taxon>
        <taxon>Nocardioides</taxon>
    </lineage>
</organism>
<evidence type="ECO:0000313" key="4">
    <source>
        <dbReference type="EMBL" id="SFB88214.1"/>
    </source>
</evidence>
<dbReference type="PANTHER" id="PTHR48081:SF8">
    <property type="entry name" value="ALPHA_BETA HYDROLASE FOLD-3 DOMAIN-CONTAINING PROTEIN-RELATED"/>
    <property type="match status" value="1"/>
</dbReference>
<dbReference type="InterPro" id="IPR002168">
    <property type="entry name" value="Lipase_GDXG_HIS_AS"/>
</dbReference>
<dbReference type="PANTHER" id="PTHR48081">
    <property type="entry name" value="AB HYDROLASE SUPERFAMILY PROTEIN C4A8.06C"/>
    <property type="match status" value="1"/>
</dbReference>